<evidence type="ECO:0000313" key="2">
    <source>
        <dbReference type="Proteomes" id="UP000233387"/>
    </source>
</evidence>
<accession>A0A2N3I4H9</accession>
<dbReference type="Proteomes" id="UP000233387">
    <property type="component" value="Unassembled WGS sequence"/>
</dbReference>
<dbReference type="RefSeq" id="WP_101359832.1">
    <property type="nucleotide sequence ID" value="NZ_NKXO01000062.1"/>
</dbReference>
<organism evidence="1 2">
    <name type="scientific">Raineya orbicola</name>
    <dbReference type="NCBI Taxonomy" id="2016530"/>
    <lineage>
        <taxon>Bacteria</taxon>
        <taxon>Pseudomonadati</taxon>
        <taxon>Bacteroidota</taxon>
        <taxon>Cytophagia</taxon>
        <taxon>Cytophagales</taxon>
        <taxon>Raineyaceae</taxon>
        <taxon>Raineya</taxon>
    </lineage>
</organism>
<evidence type="ECO:0008006" key="3">
    <source>
        <dbReference type="Google" id="ProtNLM"/>
    </source>
</evidence>
<dbReference type="OrthoDB" id="1466667at2"/>
<gene>
    <name evidence="1" type="ORF">Rain11_2575</name>
</gene>
<dbReference type="AlphaFoldDB" id="A0A2N3I4H9"/>
<dbReference type="EMBL" id="NKXO01000062">
    <property type="protein sequence ID" value="PKQ65215.1"/>
    <property type="molecule type" value="Genomic_DNA"/>
</dbReference>
<reference evidence="1 2" key="1">
    <citation type="submission" date="2017-06" db="EMBL/GenBank/DDBJ databases">
        <title>Raineya orbicola gen. nov., sp. nov. a slightly thermophilic bacterium of the phylum Bacteroidetes and the description of Raineyaceae fam. nov.</title>
        <authorList>
            <person name="Albuquerque L."/>
            <person name="Polonia A.R.M."/>
            <person name="Barroso C."/>
            <person name="Froufe H.J.C."/>
            <person name="Lage O."/>
            <person name="Lobo-Da-Cunha A."/>
            <person name="Egas C."/>
            <person name="Da Costa M.S."/>
        </authorList>
    </citation>
    <scope>NUCLEOTIDE SEQUENCE [LARGE SCALE GENOMIC DNA]</scope>
    <source>
        <strain evidence="1 2">SPSPC-11</strain>
    </source>
</reference>
<proteinExistence type="predicted"/>
<evidence type="ECO:0000313" key="1">
    <source>
        <dbReference type="EMBL" id="PKQ65215.1"/>
    </source>
</evidence>
<name>A0A2N3I4H9_9BACT</name>
<sequence length="250" mass="29700">MKIRIKKQFRWFLGILGIILLLSASGSYYENQYCQKLSITIDDNGGNLFLDEKDIQSLLDSNSREFLLNTPYKFINTRHLEKRLRANPFVEDCIISKKLNGELAVWVRLVKPIVRIWNKQETFYLDNKGKKIPFSKKFTPHCLIFSTDEVNFDFENNENDKELLILLQKVTSDSFFRSQIAQIVRFRQGFKIYLQLSESEIDFGSIEDWETKLRKLEILCKYILPRKGWNAYEKISLKYHQQVVCEYAKR</sequence>
<protein>
    <recommendedName>
        <fullName evidence="3">Cell division protein FtsQ</fullName>
    </recommendedName>
</protein>
<comment type="caution">
    <text evidence="1">The sequence shown here is derived from an EMBL/GenBank/DDBJ whole genome shotgun (WGS) entry which is preliminary data.</text>
</comment>
<keyword evidence="2" id="KW-1185">Reference proteome</keyword>